<dbReference type="AlphaFoldDB" id="A0A7C3G9B9"/>
<dbReference type="Proteomes" id="UP000886042">
    <property type="component" value="Unassembled WGS sequence"/>
</dbReference>
<dbReference type="EMBL" id="DRMN01000345">
    <property type="protein sequence ID" value="HFB55312.1"/>
    <property type="molecule type" value="Genomic_DNA"/>
</dbReference>
<organism evidence="3">
    <name type="scientific">Hellea balneolensis</name>
    <dbReference type="NCBI Taxonomy" id="287478"/>
    <lineage>
        <taxon>Bacteria</taxon>
        <taxon>Pseudomonadati</taxon>
        <taxon>Pseudomonadota</taxon>
        <taxon>Alphaproteobacteria</taxon>
        <taxon>Maricaulales</taxon>
        <taxon>Robiginitomaculaceae</taxon>
        <taxon>Hellea</taxon>
    </lineage>
</organism>
<dbReference type="Gene3D" id="3.20.20.70">
    <property type="entry name" value="Aldolase class I"/>
    <property type="match status" value="1"/>
</dbReference>
<dbReference type="GO" id="GO:0005829">
    <property type="term" value="C:cytosol"/>
    <property type="evidence" value="ECO:0007669"/>
    <property type="project" value="TreeGrafter"/>
</dbReference>
<evidence type="ECO:0000256" key="2">
    <source>
        <dbReference type="ARBA" id="ARBA00023239"/>
    </source>
</evidence>
<dbReference type="SUPFAM" id="SSF51569">
    <property type="entry name" value="Aldolase"/>
    <property type="match status" value="1"/>
</dbReference>
<feature type="non-terminal residue" evidence="3">
    <location>
        <position position="96"/>
    </location>
</feature>
<protein>
    <submittedName>
        <fullName evidence="3">4-hydroxy-tetrahydrodipicolinate synthase</fullName>
    </submittedName>
</protein>
<reference evidence="3" key="1">
    <citation type="journal article" date="2020" name="mSystems">
        <title>Genome- and Community-Level Interaction Insights into Carbon Utilization and Element Cycling Functions of Hydrothermarchaeota in Hydrothermal Sediment.</title>
        <authorList>
            <person name="Zhou Z."/>
            <person name="Liu Y."/>
            <person name="Xu W."/>
            <person name="Pan J."/>
            <person name="Luo Z.H."/>
            <person name="Li M."/>
        </authorList>
    </citation>
    <scope>NUCLEOTIDE SEQUENCE [LARGE SCALE GENOMIC DNA]</scope>
    <source>
        <strain evidence="3">HyVt-489</strain>
    </source>
</reference>
<gene>
    <name evidence="3" type="ORF">ENJ46_05255</name>
</gene>
<dbReference type="InterPro" id="IPR002220">
    <property type="entry name" value="DapA-like"/>
</dbReference>
<dbReference type="InterPro" id="IPR013785">
    <property type="entry name" value="Aldolase_TIM"/>
</dbReference>
<accession>A0A7C3G9B9</accession>
<keyword evidence="2" id="KW-0456">Lyase</keyword>
<proteinExistence type="inferred from homology"/>
<evidence type="ECO:0000256" key="1">
    <source>
        <dbReference type="ARBA" id="ARBA00007592"/>
    </source>
</evidence>
<dbReference type="PANTHER" id="PTHR12128">
    <property type="entry name" value="DIHYDRODIPICOLINATE SYNTHASE"/>
    <property type="match status" value="1"/>
</dbReference>
<dbReference type="PRINTS" id="PR00146">
    <property type="entry name" value="DHPICSNTHASE"/>
</dbReference>
<dbReference type="PANTHER" id="PTHR12128:SF66">
    <property type="entry name" value="4-HYDROXY-2-OXOGLUTARATE ALDOLASE, MITOCHONDRIAL"/>
    <property type="match status" value="1"/>
</dbReference>
<comment type="similarity">
    <text evidence="1">Belongs to the DapA family.</text>
</comment>
<sequence length="96" mass="9966">MTQENRISGSLTALVTPFKPGGVDFAAFEKFVDWQITEGTNGLVPCGTTGETSTLGTTEHIEVMKTCADVAAGRVPVIAGIGSNNTVSAVYMAQEA</sequence>
<comment type="caution">
    <text evidence="3">The sequence shown here is derived from an EMBL/GenBank/DDBJ whole genome shotgun (WGS) entry which is preliminary data.</text>
</comment>
<dbReference type="Pfam" id="PF00701">
    <property type="entry name" value="DHDPS"/>
    <property type="match status" value="1"/>
</dbReference>
<dbReference type="GO" id="GO:0008840">
    <property type="term" value="F:4-hydroxy-tetrahydrodipicolinate synthase activity"/>
    <property type="evidence" value="ECO:0007669"/>
    <property type="project" value="TreeGrafter"/>
</dbReference>
<evidence type="ECO:0000313" key="3">
    <source>
        <dbReference type="EMBL" id="HFB55312.1"/>
    </source>
</evidence>
<name>A0A7C3G9B9_9PROT</name>